<dbReference type="SUPFAM" id="SSF46689">
    <property type="entry name" value="Homeodomain-like"/>
    <property type="match status" value="1"/>
</dbReference>
<evidence type="ECO:0000256" key="1">
    <source>
        <dbReference type="ARBA" id="ARBA00004496"/>
    </source>
</evidence>
<dbReference type="SMART" id="SM00342">
    <property type="entry name" value="HTH_ARAC"/>
    <property type="match status" value="1"/>
</dbReference>
<name>A0A1I0K1F9_9FIRM</name>
<feature type="modified residue" description="4-aspartylphosphate" evidence="10">
    <location>
        <position position="55"/>
    </location>
</feature>
<dbReference type="SMART" id="SM00448">
    <property type="entry name" value="REC"/>
    <property type="match status" value="1"/>
</dbReference>
<evidence type="ECO:0000256" key="7">
    <source>
        <dbReference type="ARBA" id="ARBA00023125"/>
    </source>
</evidence>
<keyword evidence="7" id="KW-0238">DNA-binding</keyword>
<dbReference type="Gene3D" id="1.10.10.60">
    <property type="entry name" value="Homeodomain-like"/>
    <property type="match status" value="2"/>
</dbReference>
<feature type="domain" description="HTH araC/xylS-type" evidence="11">
    <location>
        <begin position="156"/>
        <end position="254"/>
    </location>
</feature>
<dbReference type="SUPFAM" id="SSF52172">
    <property type="entry name" value="CheY-like"/>
    <property type="match status" value="1"/>
</dbReference>
<dbReference type="InterPro" id="IPR009057">
    <property type="entry name" value="Homeodomain-like_sf"/>
</dbReference>
<evidence type="ECO:0000256" key="6">
    <source>
        <dbReference type="ARBA" id="ARBA00023015"/>
    </source>
</evidence>
<evidence type="ECO:0000259" key="12">
    <source>
        <dbReference type="PROSITE" id="PS50110"/>
    </source>
</evidence>
<feature type="domain" description="Response regulatory" evidence="12">
    <location>
        <begin position="3"/>
        <end position="121"/>
    </location>
</feature>
<dbReference type="CDD" id="cd17536">
    <property type="entry name" value="REC_YesN-like"/>
    <property type="match status" value="1"/>
</dbReference>
<dbReference type="GO" id="GO:0000160">
    <property type="term" value="P:phosphorelay signal transduction system"/>
    <property type="evidence" value="ECO:0007669"/>
    <property type="project" value="UniProtKB-KW"/>
</dbReference>
<gene>
    <name evidence="13" type="ORF">SAMN05216313_14236</name>
</gene>
<dbReference type="EMBL" id="FOIM01000042">
    <property type="protein sequence ID" value="SEU17429.1"/>
    <property type="molecule type" value="Genomic_DNA"/>
</dbReference>
<keyword evidence="4 10" id="KW-0597">Phosphoprotein</keyword>
<dbReference type="GO" id="GO:0003700">
    <property type="term" value="F:DNA-binding transcription factor activity"/>
    <property type="evidence" value="ECO:0007669"/>
    <property type="project" value="InterPro"/>
</dbReference>
<evidence type="ECO:0000256" key="8">
    <source>
        <dbReference type="ARBA" id="ARBA00023163"/>
    </source>
</evidence>
<evidence type="ECO:0000313" key="13">
    <source>
        <dbReference type="EMBL" id="SEU17429.1"/>
    </source>
</evidence>
<keyword evidence="8" id="KW-0804">Transcription</keyword>
<dbReference type="InterPro" id="IPR018060">
    <property type="entry name" value="HTH_AraC"/>
</dbReference>
<proteinExistence type="predicted"/>
<evidence type="ECO:0000256" key="10">
    <source>
        <dbReference type="PROSITE-ProRule" id="PRU00169"/>
    </source>
</evidence>
<organism evidence="13 14">
    <name type="scientific">Enterocloster lavalensis</name>
    <dbReference type="NCBI Taxonomy" id="460384"/>
    <lineage>
        <taxon>Bacteria</taxon>
        <taxon>Bacillati</taxon>
        <taxon>Bacillota</taxon>
        <taxon>Clostridia</taxon>
        <taxon>Lachnospirales</taxon>
        <taxon>Lachnospiraceae</taxon>
        <taxon>Enterocloster</taxon>
    </lineage>
</organism>
<evidence type="ECO:0000256" key="3">
    <source>
        <dbReference type="ARBA" id="ARBA00022490"/>
    </source>
</evidence>
<dbReference type="PROSITE" id="PS50110">
    <property type="entry name" value="RESPONSE_REGULATORY"/>
    <property type="match status" value="1"/>
</dbReference>
<comment type="subcellular location">
    <subcellularLocation>
        <location evidence="1">Cytoplasm</location>
    </subcellularLocation>
</comment>
<evidence type="ECO:0000256" key="5">
    <source>
        <dbReference type="ARBA" id="ARBA00023012"/>
    </source>
</evidence>
<dbReference type="GO" id="GO:0005737">
    <property type="term" value="C:cytoplasm"/>
    <property type="evidence" value="ECO:0007669"/>
    <property type="project" value="UniProtKB-SubCell"/>
</dbReference>
<dbReference type="STRING" id="460384.SAMN05216313_14236"/>
<dbReference type="Pfam" id="PF00072">
    <property type="entry name" value="Response_reg"/>
    <property type="match status" value="1"/>
</dbReference>
<dbReference type="AlphaFoldDB" id="A0A1I0K1F9"/>
<sequence length="258" mass="29322">MIKVLIVEDENLIRKGLVYAINWMAMDSVVVGEGKDGREGLEKIAQLKPDVVMTDIKMPKMSGIDMIARAQEQQLADFIPIILTSYSEFEYARKSIRLGVAEYLLKPVDEDELAATMKRIGEALEKRRQEQYLRHAEENSMAVFLQPGKFESPYVTRAVQEIMEHYGGKLTLESVAEKLDISVTYLNKKLKEETSSTFLDLLNRYRVTKAGELLQTGRYKVYEVSDMTGFSDYKHFCAVFKKYTGTAPTGFVKTGKGE</sequence>
<dbReference type="InterPro" id="IPR051552">
    <property type="entry name" value="HptR"/>
</dbReference>
<keyword evidence="6" id="KW-0805">Transcription regulation</keyword>
<evidence type="ECO:0000256" key="9">
    <source>
        <dbReference type="ARBA" id="ARBA00024867"/>
    </source>
</evidence>
<evidence type="ECO:0000256" key="2">
    <source>
        <dbReference type="ARBA" id="ARBA00018672"/>
    </source>
</evidence>
<dbReference type="InterPro" id="IPR011006">
    <property type="entry name" value="CheY-like_superfamily"/>
</dbReference>
<evidence type="ECO:0000259" key="11">
    <source>
        <dbReference type="PROSITE" id="PS01124"/>
    </source>
</evidence>
<dbReference type="Pfam" id="PF12833">
    <property type="entry name" value="HTH_18"/>
    <property type="match status" value="1"/>
</dbReference>
<dbReference type="InterPro" id="IPR001789">
    <property type="entry name" value="Sig_transdc_resp-reg_receiver"/>
</dbReference>
<evidence type="ECO:0000313" key="14">
    <source>
        <dbReference type="Proteomes" id="UP000198508"/>
    </source>
</evidence>
<reference evidence="14" key="1">
    <citation type="submission" date="2016-10" db="EMBL/GenBank/DDBJ databases">
        <authorList>
            <person name="Varghese N."/>
            <person name="Submissions S."/>
        </authorList>
    </citation>
    <scope>NUCLEOTIDE SEQUENCE [LARGE SCALE GENOMIC DNA]</scope>
    <source>
        <strain evidence="14">NLAE-zl-G277</strain>
    </source>
</reference>
<comment type="function">
    <text evidence="9">May play the central regulatory role in sporulation. It may be an element of the effector pathway responsible for the activation of sporulation genes in response to nutritional stress. Spo0A may act in concert with spo0H (a sigma factor) to control the expression of some genes that are critical to the sporulation process.</text>
</comment>
<dbReference type="PANTHER" id="PTHR42713">
    <property type="entry name" value="HISTIDINE KINASE-RELATED"/>
    <property type="match status" value="1"/>
</dbReference>
<dbReference type="Proteomes" id="UP000198508">
    <property type="component" value="Unassembled WGS sequence"/>
</dbReference>
<evidence type="ECO:0000256" key="4">
    <source>
        <dbReference type="ARBA" id="ARBA00022553"/>
    </source>
</evidence>
<keyword evidence="5" id="KW-0902">Two-component regulatory system</keyword>
<accession>A0A1I0K1F9</accession>
<protein>
    <recommendedName>
        <fullName evidence="2">Stage 0 sporulation protein A homolog</fullName>
    </recommendedName>
</protein>
<keyword evidence="3" id="KW-0963">Cytoplasm</keyword>
<keyword evidence="14" id="KW-1185">Reference proteome</keyword>
<dbReference type="Gene3D" id="3.40.50.2300">
    <property type="match status" value="1"/>
</dbReference>
<dbReference type="PANTHER" id="PTHR42713:SF3">
    <property type="entry name" value="TRANSCRIPTIONAL REGULATORY PROTEIN HPTR"/>
    <property type="match status" value="1"/>
</dbReference>
<dbReference type="PROSITE" id="PS01124">
    <property type="entry name" value="HTH_ARAC_FAMILY_2"/>
    <property type="match status" value="1"/>
</dbReference>
<dbReference type="GO" id="GO:0043565">
    <property type="term" value="F:sequence-specific DNA binding"/>
    <property type="evidence" value="ECO:0007669"/>
    <property type="project" value="InterPro"/>
</dbReference>
<dbReference type="RefSeq" id="WP_092370814.1">
    <property type="nucleotide sequence ID" value="NZ_CABJCG010000023.1"/>
</dbReference>